<protein>
    <submittedName>
        <fullName evidence="3">Uncharacterized protein</fullName>
    </submittedName>
</protein>
<dbReference type="InterPro" id="IPR036282">
    <property type="entry name" value="Glutathione-S-Trfase_C_sf"/>
</dbReference>
<comment type="caution">
    <text evidence="3">The sequence shown here is derived from an EMBL/GenBank/DDBJ whole genome shotgun (WGS) entry which is preliminary data.</text>
</comment>
<name>A0A8T2TUS9_CERRI</name>
<organism evidence="3 4">
    <name type="scientific">Ceratopteris richardii</name>
    <name type="common">Triangle waterfern</name>
    <dbReference type="NCBI Taxonomy" id="49495"/>
    <lineage>
        <taxon>Eukaryota</taxon>
        <taxon>Viridiplantae</taxon>
        <taxon>Streptophyta</taxon>
        <taxon>Embryophyta</taxon>
        <taxon>Tracheophyta</taxon>
        <taxon>Polypodiopsida</taxon>
        <taxon>Polypodiidae</taxon>
        <taxon>Polypodiales</taxon>
        <taxon>Pteridineae</taxon>
        <taxon>Pteridaceae</taxon>
        <taxon>Parkerioideae</taxon>
        <taxon>Ceratopteris</taxon>
    </lineage>
</organism>
<feature type="domain" description="GST C-terminal" evidence="2">
    <location>
        <begin position="106"/>
        <end position="235"/>
    </location>
</feature>
<evidence type="ECO:0000313" key="3">
    <source>
        <dbReference type="EMBL" id="KAH7426622.1"/>
    </source>
</evidence>
<evidence type="ECO:0000313" key="4">
    <source>
        <dbReference type="Proteomes" id="UP000825935"/>
    </source>
</evidence>
<evidence type="ECO:0000259" key="1">
    <source>
        <dbReference type="PROSITE" id="PS50404"/>
    </source>
</evidence>
<dbReference type="OMA" id="LAFPRCC"/>
<dbReference type="SFLD" id="SFLDS00019">
    <property type="entry name" value="Glutathione_Transferase_(cytos"/>
    <property type="match status" value="1"/>
</dbReference>
<feature type="domain" description="GST N-terminal" evidence="1">
    <location>
        <begin position="21"/>
        <end position="101"/>
    </location>
</feature>
<dbReference type="OrthoDB" id="4951845at2759"/>
<gene>
    <name evidence="3" type="ORF">KP509_10G009200</name>
</gene>
<keyword evidence="4" id="KW-1185">Reference proteome</keyword>
<dbReference type="GO" id="GO:0004364">
    <property type="term" value="F:glutathione transferase activity"/>
    <property type="evidence" value="ECO:0007669"/>
    <property type="project" value="InterPro"/>
</dbReference>
<dbReference type="SFLD" id="SFLDG00358">
    <property type="entry name" value="Main_(cytGST)"/>
    <property type="match status" value="1"/>
</dbReference>
<dbReference type="Pfam" id="PF13417">
    <property type="entry name" value="GST_N_3"/>
    <property type="match status" value="1"/>
</dbReference>
<evidence type="ECO:0000259" key="2">
    <source>
        <dbReference type="PROSITE" id="PS50405"/>
    </source>
</evidence>
<dbReference type="PANTHER" id="PTHR44328">
    <property type="entry name" value="GLUTATHIONE S-TRANSFERASE L1"/>
    <property type="match status" value="1"/>
</dbReference>
<dbReference type="SUPFAM" id="SSF52833">
    <property type="entry name" value="Thioredoxin-like"/>
    <property type="match status" value="1"/>
</dbReference>
<dbReference type="Gene3D" id="3.40.30.10">
    <property type="entry name" value="Glutaredoxin"/>
    <property type="match status" value="1"/>
</dbReference>
<dbReference type="Gene3D" id="1.20.1050.10">
    <property type="match status" value="1"/>
</dbReference>
<dbReference type="AlphaFoldDB" id="A0A8T2TUS9"/>
<dbReference type="FunFam" id="3.40.30.10:FF:000091">
    <property type="entry name" value="Glutathione S-transferase L2, chloroplastic"/>
    <property type="match status" value="1"/>
</dbReference>
<sequence>MATATFPTLDSKSDPPNLFDGTTRLYVSRTCPYAQRAWSVRNYKGLDDIELVGIDLQDKPKWYLEKVYPVGKVPSLEHAGKVMGESLDLMEYIDKNFEGPSLLPKGPEKEKISKELLNLCDDLITQMFSVLRNKEADAAYADKHIGPLLDLLEVALGKYEAEGPFFLGELTLVDMAYAPFFERLGLLAPALLNYDIFGGHPKLAKWFKAMQMVDAYTSTITYSPEAILNGLKKYLVSHKVIIKWRC</sequence>
<dbReference type="PANTHER" id="PTHR44328:SF16">
    <property type="entry name" value="PROTEIN IN2-1 HOMOLOG B"/>
    <property type="match status" value="1"/>
</dbReference>
<dbReference type="InterPro" id="IPR040079">
    <property type="entry name" value="Glutathione_S-Trfase"/>
</dbReference>
<accession>A0A8T2TUS9</accession>
<dbReference type="PROSITE" id="PS50404">
    <property type="entry name" value="GST_NTER"/>
    <property type="match status" value="1"/>
</dbReference>
<reference evidence="3" key="1">
    <citation type="submission" date="2021-08" db="EMBL/GenBank/DDBJ databases">
        <title>WGS assembly of Ceratopteris richardii.</title>
        <authorList>
            <person name="Marchant D.B."/>
            <person name="Chen G."/>
            <person name="Jenkins J."/>
            <person name="Shu S."/>
            <person name="Leebens-Mack J."/>
            <person name="Grimwood J."/>
            <person name="Schmutz J."/>
            <person name="Soltis P."/>
            <person name="Soltis D."/>
            <person name="Chen Z.-H."/>
        </authorList>
    </citation>
    <scope>NUCLEOTIDE SEQUENCE</scope>
    <source>
        <strain evidence="3">Whitten #5841</strain>
        <tissue evidence="3">Leaf</tissue>
    </source>
</reference>
<dbReference type="InterPro" id="IPR010987">
    <property type="entry name" value="Glutathione-S-Trfase_C-like"/>
</dbReference>
<dbReference type="InterPro" id="IPR036249">
    <property type="entry name" value="Thioredoxin-like_sf"/>
</dbReference>
<proteinExistence type="predicted"/>
<dbReference type="EMBL" id="CM035415">
    <property type="protein sequence ID" value="KAH7426622.1"/>
    <property type="molecule type" value="Genomic_DNA"/>
</dbReference>
<dbReference type="InterPro" id="IPR004045">
    <property type="entry name" value="Glutathione_S-Trfase_N"/>
</dbReference>
<dbReference type="SUPFAM" id="SSF47616">
    <property type="entry name" value="GST C-terminal domain-like"/>
    <property type="match status" value="1"/>
</dbReference>
<dbReference type="Proteomes" id="UP000825935">
    <property type="component" value="Chromosome 10"/>
</dbReference>
<dbReference type="PROSITE" id="PS50405">
    <property type="entry name" value="GST_CTER"/>
    <property type="match status" value="1"/>
</dbReference>
<dbReference type="Pfam" id="PF13410">
    <property type="entry name" value="GST_C_2"/>
    <property type="match status" value="1"/>
</dbReference>
<dbReference type="InterPro" id="IPR044629">
    <property type="entry name" value="GSTL1/2/3"/>
</dbReference>